<dbReference type="EMBL" id="GG662512">
    <property type="protein sequence ID" value="EAS02941.1"/>
    <property type="molecule type" value="Genomic_DNA"/>
</dbReference>
<keyword evidence="2" id="KW-0812">Transmembrane</keyword>
<evidence type="ECO:0000313" key="4">
    <source>
        <dbReference type="Proteomes" id="UP000009168"/>
    </source>
</evidence>
<protein>
    <submittedName>
        <fullName evidence="3">Steroid 5-alpha reductase, carboxy-terminal domain protein</fullName>
    </submittedName>
</protein>
<keyword evidence="4" id="KW-1185">Reference proteome</keyword>
<dbReference type="PROSITE" id="PS50244">
    <property type="entry name" value="S5A_REDUCTASE"/>
    <property type="match status" value="1"/>
</dbReference>
<feature type="transmembrane region" description="Helical" evidence="2">
    <location>
        <begin position="67"/>
        <end position="86"/>
    </location>
</feature>
<dbReference type="InParanoid" id="I7M9W4"/>
<dbReference type="Pfam" id="PF06966">
    <property type="entry name" value="DUF1295"/>
    <property type="match status" value="1"/>
</dbReference>
<feature type="transmembrane region" description="Helical" evidence="2">
    <location>
        <begin position="275"/>
        <end position="298"/>
    </location>
</feature>
<dbReference type="HOGENOM" id="CLU_094025_0_0_1"/>
<dbReference type="eggNOG" id="ENOG502RMDK">
    <property type="taxonomic scope" value="Eukaryota"/>
</dbReference>
<keyword evidence="2" id="KW-0472">Membrane</keyword>
<feature type="transmembrane region" description="Helical" evidence="2">
    <location>
        <begin position="209"/>
        <end position="232"/>
    </location>
</feature>
<keyword evidence="2" id="KW-1133">Transmembrane helix</keyword>
<dbReference type="OMA" id="YWVAPYI"/>
<dbReference type="GeneID" id="7827994"/>
<dbReference type="KEGG" id="tet:TTHERM_00492940"/>
<organism evidence="3 4">
    <name type="scientific">Tetrahymena thermophila (strain SB210)</name>
    <dbReference type="NCBI Taxonomy" id="312017"/>
    <lineage>
        <taxon>Eukaryota</taxon>
        <taxon>Sar</taxon>
        <taxon>Alveolata</taxon>
        <taxon>Ciliophora</taxon>
        <taxon>Intramacronucleata</taxon>
        <taxon>Oligohymenophorea</taxon>
        <taxon>Hymenostomatida</taxon>
        <taxon>Tetrahymenina</taxon>
        <taxon>Tetrahymenidae</taxon>
        <taxon>Tetrahymena</taxon>
    </lineage>
</organism>
<accession>I7M9W4</accession>
<feature type="transmembrane region" description="Helical" evidence="2">
    <location>
        <begin position="130"/>
        <end position="147"/>
    </location>
</feature>
<feature type="compositionally biased region" description="Basic and acidic residues" evidence="1">
    <location>
        <begin position="1"/>
        <end position="22"/>
    </location>
</feature>
<reference evidence="4" key="1">
    <citation type="journal article" date="2006" name="PLoS Biol.">
        <title>Macronuclear genome sequence of the ciliate Tetrahymena thermophila, a model eukaryote.</title>
        <authorList>
            <person name="Eisen J.A."/>
            <person name="Coyne R.S."/>
            <person name="Wu M."/>
            <person name="Wu D."/>
            <person name="Thiagarajan M."/>
            <person name="Wortman J.R."/>
            <person name="Badger J.H."/>
            <person name="Ren Q."/>
            <person name="Amedeo P."/>
            <person name="Jones K.M."/>
            <person name="Tallon L.J."/>
            <person name="Delcher A.L."/>
            <person name="Salzberg S.L."/>
            <person name="Silva J.C."/>
            <person name="Haas B.J."/>
            <person name="Majoros W.H."/>
            <person name="Farzad M."/>
            <person name="Carlton J.M."/>
            <person name="Smith R.K. Jr."/>
            <person name="Garg J."/>
            <person name="Pearlman R.E."/>
            <person name="Karrer K.M."/>
            <person name="Sun L."/>
            <person name="Manning G."/>
            <person name="Elde N.C."/>
            <person name="Turkewitz A.P."/>
            <person name="Asai D.J."/>
            <person name="Wilkes D.E."/>
            <person name="Wang Y."/>
            <person name="Cai H."/>
            <person name="Collins K."/>
            <person name="Stewart B.A."/>
            <person name="Lee S.R."/>
            <person name="Wilamowska K."/>
            <person name="Weinberg Z."/>
            <person name="Ruzzo W.L."/>
            <person name="Wloga D."/>
            <person name="Gaertig J."/>
            <person name="Frankel J."/>
            <person name="Tsao C.-C."/>
            <person name="Gorovsky M.A."/>
            <person name="Keeling P.J."/>
            <person name="Waller R.F."/>
            <person name="Patron N.J."/>
            <person name="Cherry J.M."/>
            <person name="Stover N.A."/>
            <person name="Krieger C.J."/>
            <person name="del Toro C."/>
            <person name="Ryder H.F."/>
            <person name="Williamson S.C."/>
            <person name="Barbeau R.A."/>
            <person name="Hamilton E.P."/>
            <person name="Orias E."/>
        </authorList>
    </citation>
    <scope>NUCLEOTIDE SEQUENCE [LARGE SCALE GENOMIC DNA]</scope>
    <source>
        <strain evidence="4">SB210</strain>
    </source>
</reference>
<proteinExistence type="predicted"/>
<dbReference type="AlphaFoldDB" id="I7M9W4"/>
<dbReference type="OrthoDB" id="67965at2759"/>
<feature type="region of interest" description="Disordered" evidence="1">
    <location>
        <begin position="1"/>
        <end position="35"/>
    </location>
</feature>
<feature type="transmembrane region" description="Helical" evidence="2">
    <location>
        <begin position="159"/>
        <end position="176"/>
    </location>
</feature>
<gene>
    <name evidence="3" type="ORF">TTHERM_00492940</name>
</gene>
<name>I7M9W4_TETTS</name>
<feature type="transmembrane region" description="Helical" evidence="2">
    <location>
        <begin position="92"/>
        <end position="110"/>
    </location>
</feature>
<dbReference type="Proteomes" id="UP000009168">
    <property type="component" value="Unassembled WGS sequence"/>
</dbReference>
<dbReference type="Gene3D" id="1.20.120.1630">
    <property type="match status" value="1"/>
</dbReference>
<sequence length="301" mass="34807">MQDIKQRKNQVEEPSEKTKQQKGDATPTGQTKSVYTSTYPSDHPLHRFKNYLSVDLIGGPKLLQMNWIINLTKGLTPLFVVFLMYYYQNFSLGAYCYMILHGSYGILWLVKDYMFPDKSFQVKQTIFSSVVLLIVLFGYWSIGWQILSGKGINEPSNSRITACTMLYIFGVSMMLVSDAQKFYTLKYKQGLINEGIFARNRNPNYLGEMCVYGSFAFLTGVWESWIPLAFMWSTIFFMNMYLKDISLSRKQGGPEYIKNSYFFLFKVFDSDLHNIIFYAAFLIFGYIDYSVGGAITLLKNH</sequence>
<evidence type="ECO:0000256" key="2">
    <source>
        <dbReference type="SAM" id="Phobius"/>
    </source>
</evidence>
<dbReference type="RefSeq" id="XP_001023186.1">
    <property type="nucleotide sequence ID" value="XM_001023186.3"/>
</dbReference>
<dbReference type="InterPro" id="IPR010721">
    <property type="entry name" value="UstE-like"/>
</dbReference>
<evidence type="ECO:0000256" key="1">
    <source>
        <dbReference type="SAM" id="MobiDB-lite"/>
    </source>
</evidence>
<evidence type="ECO:0000313" key="3">
    <source>
        <dbReference type="EMBL" id="EAS02941.1"/>
    </source>
</evidence>